<keyword evidence="6" id="KW-0175">Coiled coil</keyword>
<protein>
    <recommendedName>
        <fullName evidence="4 5">Large ribosomal subunit protein uL29</fullName>
    </recommendedName>
</protein>
<evidence type="ECO:0000256" key="5">
    <source>
        <dbReference type="HAMAP-Rule" id="MF_00374"/>
    </source>
</evidence>
<evidence type="ECO:0000256" key="2">
    <source>
        <dbReference type="ARBA" id="ARBA00022980"/>
    </source>
</evidence>
<gene>
    <name evidence="5 7" type="primary">rpmC</name>
    <name evidence="7" type="ORF">PEDI_26100</name>
</gene>
<keyword evidence="2 5" id="KW-0689">Ribosomal protein</keyword>
<dbReference type="GO" id="GO:0005840">
    <property type="term" value="C:ribosome"/>
    <property type="evidence" value="ECO:0007669"/>
    <property type="project" value="UniProtKB-KW"/>
</dbReference>
<feature type="coiled-coil region" evidence="6">
    <location>
        <begin position="11"/>
        <end position="63"/>
    </location>
</feature>
<proteinExistence type="inferred from homology"/>
<dbReference type="GO" id="GO:1990904">
    <property type="term" value="C:ribonucleoprotein complex"/>
    <property type="evidence" value="ECO:0007669"/>
    <property type="project" value="UniProtKB-KW"/>
</dbReference>
<evidence type="ECO:0000313" key="8">
    <source>
        <dbReference type="Proteomes" id="UP001310022"/>
    </source>
</evidence>
<evidence type="ECO:0000256" key="6">
    <source>
        <dbReference type="SAM" id="Coils"/>
    </source>
</evidence>
<dbReference type="GO" id="GO:0006412">
    <property type="term" value="P:translation"/>
    <property type="evidence" value="ECO:0007669"/>
    <property type="project" value="UniProtKB-UniRule"/>
</dbReference>
<dbReference type="AlphaFoldDB" id="A0AAN4VZY9"/>
<evidence type="ECO:0000313" key="7">
    <source>
        <dbReference type="EMBL" id="GJM62058.1"/>
    </source>
</evidence>
<dbReference type="Gene3D" id="1.10.287.310">
    <property type="match status" value="1"/>
</dbReference>
<evidence type="ECO:0000256" key="1">
    <source>
        <dbReference type="ARBA" id="ARBA00009254"/>
    </source>
</evidence>
<dbReference type="Pfam" id="PF00831">
    <property type="entry name" value="Ribosomal_L29"/>
    <property type="match status" value="1"/>
</dbReference>
<dbReference type="CDD" id="cd00427">
    <property type="entry name" value="Ribosomal_L29_HIP"/>
    <property type="match status" value="1"/>
</dbReference>
<accession>A0AAN4VZY9</accession>
<dbReference type="HAMAP" id="MF_00374">
    <property type="entry name" value="Ribosomal_uL29"/>
    <property type="match status" value="1"/>
</dbReference>
<sequence length="63" mass="7261">MKNSEIAQLSKEELIQKITAEKEALQKLQFAHAISPIENPMKIRSSRRMIARLETALRQLEAK</sequence>
<keyword evidence="3 5" id="KW-0687">Ribonucleoprotein</keyword>
<keyword evidence="8" id="KW-1185">Reference proteome</keyword>
<name>A0AAN4VZY9_9BACT</name>
<comment type="similarity">
    <text evidence="1 5">Belongs to the universal ribosomal protein uL29 family.</text>
</comment>
<dbReference type="EMBL" id="BQKE01000001">
    <property type="protein sequence ID" value="GJM62058.1"/>
    <property type="molecule type" value="Genomic_DNA"/>
</dbReference>
<reference evidence="7 8" key="1">
    <citation type="submission" date="2021-12" db="EMBL/GenBank/DDBJ databases">
        <title>Genome sequencing of bacteria with rrn-lacking chromosome and rrn-plasmid.</title>
        <authorList>
            <person name="Anda M."/>
            <person name="Iwasaki W."/>
        </authorList>
    </citation>
    <scope>NUCLEOTIDE SEQUENCE [LARGE SCALE GENOMIC DNA]</scope>
    <source>
        <strain evidence="7 8">NBRC 15940</strain>
    </source>
</reference>
<dbReference type="RefSeq" id="WP_053406749.1">
    <property type="nucleotide sequence ID" value="NZ_BQKE01000001.1"/>
</dbReference>
<evidence type="ECO:0000256" key="3">
    <source>
        <dbReference type="ARBA" id="ARBA00023274"/>
    </source>
</evidence>
<dbReference type="Proteomes" id="UP001310022">
    <property type="component" value="Unassembled WGS sequence"/>
</dbReference>
<dbReference type="InterPro" id="IPR036049">
    <property type="entry name" value="Ribosomal_uL29_sf"/>
</dbReference>
<dbReference type="SUPFAM" id="SSF46561">
    <property type="entry name" value="Ribosomal protein L29 (L29p)"/>
    <property type="match status" value="1"/>
</dbReference>
<dbReference type="InterPro" id="IPR001854">
    <property type="entry name" value="Ribosomal_uL29"/>
</dbReference>
<comment type="caution">
    <text evidence="7">The sequence shown here is derived from an EMBL/GenBank/DDBJ whole genome shotgun (WGS) entry which is preliminary data.</text>
</comment>
<organism evidence="7 8">
    <name type="scientific">Persicobacter diffluens</name>
    <dbReference type="NCBI Taxonomy" id="981"/>
    <lineage>
        <taxon>Bacteria</taxon>
        <taxon>Pseudomonadati</taxon>
        <taxon>Bacteroidota</taxon>
        <taxon>Cytophagia</taxon>
        <taxon>Cytophagales</taxon>
        <taxon>Persicobacteraceae</taxon>
        <taxon>Persicobacter</taxon>
    </lineage>
</organism>
<evidence type="ECO:0000256" key="4">
    <source>
        <dbReference type="ARBA" id="ARBA00035204"/>
    </source>
</evidence>
<dbReference type="GO" id="GO:0003735">
    <property type="term" value="F:structural constituent of ribosome"/>
    <property type="evidence" value="ECO:0007669"/>
    <property type="project" value="InterPro"/>
</dbReference>
<dbReference type="NCBIfam" id="TIGR00012">
    <property type="entry name" value="L29"/>
    <property type="match status" value="1"/>
</dbReference>